<comment type="caution">
    <text evidence="9">The sequence shown here is derived from an EMBL/GenBank/DDBJ whole genome shotgun (WGS) entry which is preliminary data.</text>
</comment>
<name>A0A3S1HDF9_ELYCH</name>
<dbReference type="AlphaFoldDB" id="A0A3S1HDF9"/>
<evidence type="ECO:0000256" key="6">
    <source>
        <dbReference type="PROSITE-ProRule" id="PRU00076"/>
    </source>
</evidence>
<dbReference type="Gene3D" id="2.10.25.10">
    <property type="entry name" value="Laminin"/>
    <property type="match status" value="2"/>
</dbReference>
<keyword evidence="10" id="KW-1185">Reference proteome</keyword>
<keyword evidence="3" id="KW-0677">Repeat</keyword>
<keyword evidence="5" id="KW-0325">Glycoprotein</keyword>
<evidence type="ECO:0000256" key="3">
    <source>
        <dbReference type="ARBA" id="ARBA00022737"/>
    </source>
</evidence>
<keyword evidence="1 6" id="KW-0245">EGF-like domain</keyword>
<organism evidence="9 10">
    <name type="scientific">Elysia chlorotica</name>
    <name type="common">Eastern emerald elysia</name>
    <name type="synonym">Sea slug</name>
    <dbReference type="NCBI Taxonomy" id="188477"/>
    <lineage>
        <taxon>Eukaryota</taxon>
        <taxon>Metazoa</taxon>
        <taxon>Spiralia</taxon>
        <taxon>Lophotrochozoa</taxon>
        <taxon>Mollusca</taxon>
        <taxon>Gastropoda</taxon>
        <taxon>Heterobranchia</taxon>
        <taxon>Euthyneura</taxon>
        <taxon>Panpulmonata</taxon>
        <taxon>Sacoglossa</taxon>
        <taxon>Placobranchoidea</taxon>
        <taxon>Plakobranchidae</taxon>
        <taxon>Elysia</taxon>
    </lineage>
</organism>
<sequence length="562" mass="57522">MLNSTVADNSTGLPGFTYVTQVTSVSAVTGHKQLCVDIGSQQAITDSACFHIIFTDNDTAISLSPKPSSSPDQTNNSARFVSPTPPDGSRLPCADSVSGCHFLVYSEPGNSSSSCPQVSALTPGVIVFPTSRDQGGGQCTNEVLVLPEAAAQLVCLQAGVGETRCLNVPAVNMSGVAMCSNSSCNSPQGACLADPSLGTTQCVCHDHFSLPTCTPDPCGPNPCNNGGICETNNGTFQCICRLGYLGSDCSTVDSRPPPLHPLVTAELGPTPGGVINCQVNVPCDFPVHITGGASGSVPTVKPGPSSPDVNTVLSPTAADNSTGLPGSTFLTPITATSSVPGEKQLCVNIADQGGVTDSACFHVIFTDNKTRTANAPFSSTTASPVYTSEKAKFVSPTPPTGSTLPCSNSINDCNLLVFSEPDNTTGDCPQISSGESGVYVFHSTRGRGGDQCINEVLVLPHVAPQVVCLQAGIGETRCFNISSVNNSGISLCQSVACNSPHGACLAEPGLGTTQCICQDHFSPPSCLPDPCQPNPCENGGICQASNGTECFCPLGFSGHNCS</sequence>
<evidence type="ECO:0000259" key="8">
    <source>
        <dbReference type="PROSITE" id="PS50026"/>
    </source>
</evidence>
<dbReference type="PROSITE" id="PS01186">
    <property type="entry name" value="EGF_2"/>
    <property type="match status" value="2"/>
</dbReference>
<feature type="compositionally biased region" description="Polar residues" evidence="7">
    <location>
        <begin position="63"/>
        <end position="79"/>
    </location>
</feature>
<dbReference type="OrthoDB" id="6146408at2759"/>
<dbReference type="SMART" id="SM00181">
    <property type="entry name" value="EGF"/>
    <property type="match status" value="4"/>
</dbReference>
<dbReference type="FunFam" id="2.10.25.10:FF:000173">
    <property type="entry name" value="Neurogenic locus notch protein 2"/>
    <property type="match status" value="1"/>
</dbReference>
<evidence type="ECO:0000256" key="2">
    <source>
        <dbReference type="ARBA" id="ARBA00022729"/>
    </source>
</evidence>
<feature type="region of interest" description="Disordered" evidence="7">
    <location>
        <begin position="63"/>
        <end position="89"/>
    </location>
</feature>
<dbReference type="PROSITE" id="PS00022">
    <property type="entry name" value="EGF_1"/>
    <property type="match status" value="2"/>
</dbReference>
<feature type="domain" description="EGF-like" evidence="8">
    <location>
        <begin position="527"/>
        <end position="562"/>
    </location>
</feature>
<feature type="non-terminal residue" evidence="9">
    <location>
        <position position="562"/>
    </location>
</feature>
<dbReference type="STRING" id="188477.A0A3S1HDF9"/>
<keyword evidence="2" id="KW-0732">Signal</keyword>
<gene>
    <name evidence="9" type="ORF">EGW08_015103</name>
</gene>
<evidence type="ECO:0000256" key="4">
    <source>
        <dbReference type="ARBA" id="ARBA00023157"/>
    </source>
</evidence>
<evidence type="ECO:0000313" key="10">
    <source>
        <dbReference type="Proteomes" id="UP000271974"/>
    </source>
</evidence>
<dbReference type="Proteomes" id="UP000271974">
    <property type="component" value="Unassembled WGS sequence"/>
</dbReference>
<dbReference type="InterPro" id="IPR051022">
    <property type="entry name" value="Notch_Cell-Fate_Det"/>
</dbReference>
<evidence type="ECO:0000256" key="7">
    <source>
        <dbReference type="SAM" id="MobiDB-lite"/>
    </source>
</evidence>
<accession>A0A3S1HDF9</accession>
<feature type="disulfide bond" evidence="6">
    <location>
        <begin position="552"/>
        <end position="561"/>
    </location>
</feature>
<feature type="disulfide bond" evidence="6">
    <location>
        <begin position="240"/>
        <end position="249"/>
    </location>
</feature>
<dbReference type="InterPro" id="IPR000742">
    <property type="entry name" value="EGF"/>
</dbReference>
<dbReference type="CDD" id="cd00054">
    <property type="entry name" value="EGF_CA"/>
    <property type="match status" value="2"/>
</dbReference>
<dbReference type="EMBL" id="RQTK01000607">
    <property type="protein sequence ID" value="RUS77147.1"/>
    <property type="molecule type" value="Genomic_DNA"/>
</dbReference>
<protein>
    <recommendedName>
        <fullName evidence="8">EGF-like domain-containing protein</fullName>
    </recommendedName>
</protein>
<keyword evidence="4 6" id="KW-1015">Disulfide bond</keyword>
<dbReference type="PROSITE" id="PS50026">
    <property type="entry name" value="EGF_3"/>
    <property type="match status" value="2"/>
</dbReference>
<evidence type="ECO:0000256" key="5">
    <source>
        <dbReference type="ARBA" id="ARBA00023180"/>
    </source>
</evidence>
<feature type="domain" description="EGF-like" evidence="8">
    <location>
        <begin position="214"/>
        <end position="250"/>
    </location>
</feature>
<dbReference type="PANTHER" id="PTHR24049">
    <property type="entry name" value="CRUMBS FAMILY MEMBER"/>
    <property type="match status" value="1"/>
</dbReference>
<proteinExistence type="predicted"/>
<evidence type="ECO:0000256" key="1">
    <source>
        <dbReference type="ARBA" id="ARBA00022536"/>
    </source>
</evidence>
<reference evidence="9 10" key="1">
    <citation type="submission" date="2019-01" db="EMBL/GenBank/DDBJ databases">
        <title>A draft genome assembly of the solar-powered sea slug Elysia chlorotica.</title>
        <authorList>
            <person name="Cai H."/>
            <person name="Li Q."/>
            <person name="Fang X."/>
            <person name="Li J."/>
            <person name="Curtis N.E."/>
            <person name="Altenburger A."/>
            <person name="Shibata T."/>
            <person name="Feng M."/>
            <person name="Maeda T."/>
            <person name="Schwartz J.A."/>
            <person name="Shigenobu S."/>
            <person name="Lundholm N."/>
            <person name="Nishiyama T."/>
            <person name="Yang H."/>
            <person name="Hasebe M."/>
            <person name="Li S."/>
            <person name="Pierce S.K."/>
            <person name="Wang J."/>
        </authorList>
    </citation>
    <scope>NUCLEOTIDE SEQUENCE [LARGE SCALE GENOMIC DNA]</scope>
    <source>
        <strain evidence="9">EC2010</strain>
        <tissue evidence="9">Whole organism of an adult</tissue>
    </source>
</reference>
<comment type="caution">
    <text evidence="6">Lacks conserved residue(s) required for the propagation of feature annotation.</text>
</comment>
<evidence type="ECO:0000313" key="9">
    <source>
        <dbReference type="EMBL" id="RUS77147.1"/>
    </source>
</evidence>
<dbReference type="Pfam" id="PF00008">
    <property type="entry name" value="EGF"/>
    <property type="match status" value="2"/>
</dbReference>
<dbReference type="SUPFAM" id="SSF57196">
    <property type="entry name" value="EGF/Laminin"/>
    <property type="match status" value="2"/>
</dbReference>